<sequence>MKDGSVDRLHEPLLQPSKTILDPQVEVKYDATTEDLQHLDHDDSVYVPFMQSDKYLDVSLRNASTTAYAKAGLFSKCFIHWLGPLLEKGINKTIVKDDVPLMVPEDRASALYNEFSANWPKQQEPNAVRGTLAKLFWKPFRRIGLIALVRLAVLFIGPVLIQSFVEVTGGNEKFKYEKYVLVIGLFLAKCTEVIAAHQYNFQCSRLGMKVRSSLISAVYRKGLRISSYARQSHGVGQIVNYMSVDVQQMNYVVIQLHNVWIIPGQVVLALGILLYYVGISALAGLVVMCLITLSTLWGSKKLEVYQRSIMKGRDWRMRSTIEALNNMKIIKLQAWDEIFQAGIEKARQAEYRALSGYMWFTAFNIFTLWLTPLCSCLAIFTSSVILGGSLTASMAFTTIAIVRSLQETLRVVPNTLIALTQASISLARLENFMWSDELKENSVERIPRTEDVAICVEGGTFKWSDELAVPNVLDINLHVAPGSLVAVVGKVGAGKSSLLNALLGEMLKISGTVQLSGTTAYVAQQAWIQNGTIEENILFGRAMSKPLYEKVIRACALTTDLAQMEFGDQTEIGERGLNLSGGQKQRIQLARAVYQDCDIYLLDDVFSAVDAHTGSELFRECILGALNGKTVVLVTHQVEFLPVADQILVMRDGRIVQSGKYDELLIGGTHFEALVEATNEALDRVSQHGTEAEKKYGEMHPNAETSKSFPSDDEGDKDFYPQHPRMVGSPSPREAFDIRTQGNFSTKLSQQEVNTVKTEGSPRLVIEEERETGTVRARVYWLYYTRAYGGVLLLALLIVQVIWQGLQIAGDYWVAFGSSGAGFDVRESKKFILIYGLLAISCGIFVFVRTAIVAIMGLVTGQSFYLGMLRSIFRAPMSFFDTTPSGRILSRSSTDQDTTDVFIPVCGGAVLAFGFQLLGVLFVTVQITWGICFLLIPVAVVYYKYQKYYLATSRELTRVDALTKAPIIHHFSESVSGFVTIRCFGQQARFIQLSIDRIDSNLRMDFHNQAATEWVGLRMEMIGILFLCISSVIQVTLPLGFIKPELVGLSLTYGMNLNICLYLGAWALCNLENRMVSVERLGQYTKLPSEAELEIKETKPPPHWPDRGTIVLQNLKLRYRPDTPLVLKGISISIEGGHKVGVVGRTGSGKSTLILALFRIVEAAEGQTIIDGLDVSTLGLNDLRSKLSLIPQDPTLFDGTVRSNIDPLEKHTDDEIWGALEKCQLSEVVRQLPGKLDSPVLENGENWSLGQRQLFCLGRVLLKRSRILVLDEATASVDSQTDAVMQKIIRKEFESSTVVSIAHRIPTVIDSDRVLVLDAGRVKEYGSPSSLLNDPYSNFSSLVREYSARSKSHVDLAALQ</sequence>
<dbReference type="PANTHER" id="PTHR24223:SF440">
    <property type="match status" value="1"/>
</dbReference>
<feature type="compositionally biased region" description="Basic and acidic residues" evidence="10">
    <location>
        <begin position="686"/>
        <end position="698"/>
    </location>
</feature>
<feature type="domain" description="ABC transporter" evidence="12">
    <location>
        <begin position="447"/>
        <end position="677"/>
    </location>
</feature>
<dbReference type="FunFam" id="1.20.1560.10:FF:000002">
    <property type="entry name" value="ABC transporter C family member 5"/>
    <property type="match status" value="1"/>
</dbReference>
<evidence type="ECO:0000256" key="10">
    <source>
        <dbReference type="SAM" id="MobiDB-lite"/>
    </source>
</evidence>
<dbReference type="SMART" id="SM00382">
    <property type="entry name" value="AAA"/>
    <property type="match status" value="2"/>
</dbReference>
<keyword evidence="7" id="KW-0067">ATP-binding</keyword>
<dbReference type="InterPro" id="IPR017871">
    <property type="entry name" value="ABC_transporter-like_CS"/>
</dbReference>
<dbReference type="InterPro" id="IPR003593">
    <property type="entry name" value="AAA+_ATPase"/>
</dbReference>
<keyword evidence="5" id="KW-0677">Repeat</keyword>
<evidence type="ECO:0000256" key="2">
    <source>
        <dbReference type="ARBA" id="ARBA00009726"/>
    </source>
</evidence>
<feature type="transmembrane region" description="Helical" evidence="11">
    <location>
        <begin position="780"/>
        <end position="803"/>
    </location>
</feature>
<keyword evidence="4 11" id="KW-0812">Transmembrane</keyword>
<feature type="transmembrane region" description="Helical" evidence="11">
    <location>
        <begin position="1022"/>
        <end position="1041"/>
    </location>
</feature>
<dbReference type="Proteomes" id="UP001605036">
    <property type="component" value="Unassembled WGS sequence"/>
</dbReference>
<feature type="region of interest" description="Disordered" evidence="10">
    <location>
        <begin position="686"/>
        <end position="716"/>
    </location>
</feature>
<dbReference type="PROSITE" id="PS50893">
    <property type="entry name" value="ABC_TRANSPORTER_2"/>
    <property type="match status" value="2"/>
</dbReference>
<keyword evidence="9 11" id="KW-0472">Membrane</keyword>
<keyword evidence="15" id="KW-1185">Reference proteome</keyword>
<evidence type="ECO:0000256" key="6">
    <source>
        <dbReference type="ARBA" id="ARBA00022741"/>
    </source>
</evidence>
<reference evidence="14 15" key="1">
    <citation type="submission" date="2024-09" db="EMBL/GenBank/DDBJ databases">
        <title>Chromosome-scale assembly of Riccia fluitans.</title>
        <authorList>
            <person name="Paukszto L."/>
            <person name="Sawicki J."/>
            <person name="Karawczyk K."/>
            <person name="Piernik-Szablinska J."/>
            <person name="Szczecinska M."/>
            <person name="Mazdziarz M."/>
        </authorList>
    </citation>
    <scope>NUCLEOTIDE SEQUENCE [LARGE SCALE GENOMIC DNA]</scope>
    <source>
        <strain evidence="14">Rf_01</strain>
        <tissue evidence="14">Aerial parts of the thallus</tissue>
    </source>
</reference>
<dbReference type="InterPro" id="IPR050173">
    <property type="entry name" value="ABC_transporter_C-like"/>
</dbReference>
<dbReference type="InterPro" id="IPR044726">
    <property type="entry name" value="ABCC_6TM_D2"/>
</dbReference>
<gene>
    <name evidence="14" type="ORF">R1flu_028102</name>
</gene>
<comment type="caution">
    <text evidence="14">The sequence shown here is derived from an EMBL/GenBank/DDBJ whole genome shotgun (WGS) entry which is preliminary data.</text>
</comment>
<keyword evidence="8 11" id="KW-1133">Transmembrane helix</keyword>
<evidence type="ECO:0000256" key="1">
    <source>
        <dbReference type="ARBA" id="ARBA00004141"/>
    </source>
</evidence>
<dbReference type="Gene3D" id="3.40.50.300">
    <property type="entry name" value="P-loop containing nucleotide triphosphate hydrolases"/>
    <property type="match status" value="2"/>
</dbReference>
<protein>
    <submittedName>
        <fullName evidence="14">Uncharacterized protein</fullName>
    </submittedName>
</protein>
<feature type="domain" description="ABC transmembrane type-1" evidence="13">
    <location>
        <begin position="143"/>
        <end position="421"/>
    </location>
</feature>
<name>A0ABD1XKR1_9MARC</name>
<organism evidence="14 15">
    <name type="scientific">Riccia fluitans</name>
    <dbReference type="NCBI Taxonomy" id="41844"/>
    <lineage>
        <taxon>Eukaryota</taxon>
        <taxon>Viridiplantae</taxon>
        <taxon>Streptophyta</taxon>
        <taxon>Embryophyta</taxon>
        <taxon>Marchantiophyta</taxon>
        <taxon>Marchantiopsida</taxon>
        <taxon>Marchantiidae</taxon>
        <taxon>Marchantiales</taxon>
        <taxon>Ricciaceae</taxon>
        <taxon>Riccia</taxon>
    </lineage>
</organism>
<evidence type="ECO:0000256" key="8">
    <source>
        <dbReference type="ARBA" id="ARBA00022989"/>
    </source>
</evidence>
<dbReference type="GO" id="GO:0005524">
    <property type="term" value="F:ATP binding"/>
    <property type="evidence" value="ECO:0007669"/>
    <property type="project" value="UniProtKB-KW"/>
</dbReference>
<dbReference type="InterPro" id="IPR027417">
    <property type="entry name" value="P-loop_NTPase"/>
</dbReference>
<feature type="domain" description="ABC transporter" evidence="12">
    <location>
        <begin position="1110"/>
        <end position="1344"/>
    </location>
</feature>
<evidence type="ECO:0000259" key="13">
    <source>
        <dbReference type="PROSITE" id="PS50929"/>
    </source>
</evidence>
<feature type="transmembrane region" description="Helical" evidence="11">
    <location>
        <begin position="832"/>
        <end position="860"/>
    </location>
</feature>
<dbReference type="SUPFAM" id="SSF52540">
    <property type="entry name" value="P-loop containing nucleoside triphosphate hydrolases"/>
    <property type="match status" value="2"/>
</dbReference>
<evidence type="ECO:0000313" key="14">
    <source>
        <dbReference type="EMBL" id="KAL2609529.1"/>
    </source>
</evidence>
<evidence type="ECO:0000256" key="3">
    <source>
        <dbReference type="ARBA" id="ARBA00022448"/>
    </source>
</evidence>
<dbReference type="InterPro" id="IPR036640">
    <property type="entry name" value="ABC1_TM_sf"/>
</dbReference>
<evidence type="ECO:0000256" key="9">
    <source>
        <dbReference type="ARBA" id="ARBA00023136"/>
    </source>
</evidence>
<feature type="domain" description="ABC transmembrane type-1" evidence="13">
    <location>
        <begin position="794"/>
        <end position="1073"/>
    </location>
</feature>
<dbReference type="FunFam" id="3.40.50.300:FF:000169">
    <property type="entry name" value="ABC transporter C family member 3"/>
    <property type="match status" value="1"/>
</dbReference>
<dbReference type="PROSITE" id="PS00211">
    <property type="entry name" value="ABC_TRANSPORTER_1"/>
    <property type="match status" value="1"/>
</dbReference>
<dbReference type="InterPro" id="IPR044746">
    <property type="entry name" value="ABCC_6TM_D1"/>
</dbReference>
<dbReference type="InterPro" id="IPR003439">
    <property type="entry name" value="ABC_transporter-like_ATP-bd"/>
</dbReference>
<evidence type="ECO:0000256" key="4">
    <source>
        <dbReference type="ARBA" id="ARBA00022692"/>
    </source>
</evidence>
<feature type="transmembrane region" description="Helical" evidence="11">
    <location>
        <begin position="1053"/>
        <end position="1071"/>
    </location>
</feature>
<dbReference type="SUPFAM" id="SSF90123">
    <property type="entry name" value="ABC transporter transmembrane region"/>
    <property type="match status" value="2"/>
</dbReference>
<feature type="transmembrane region" description="Helical" evidence="11">
    <location>
        <begin position="273"/>
        <end position="297"/>
    </location>
</feature>
<evidence type="ECO:0000256" key="5">
    <source>
        <dbReference type="ARBA" id="ARBA00022737"/>
    </source>
</evidence>
<dbReference type="CDD" id="cd03244">
    <property type="entry name" value="ABCC_MRP_domain2"/>
    <property type="match status" value="1"/>
</dbReference>
<dbReference type="CDD" id="cd18580">
    <property type="entry name" value="ABC_6TM_ABCC_D2"/>
    <property type="match status" value="1"/>
</dbReference>
<dbReference type="FunFam" id="3.40.50.300:FF:000508">
    <property type="entry name" value="ABC transporter C family member 5"/>
    <property type="match status" value="1"/>
</dbReference>
<evidence type="ECO:0000256" key="11">
    <source>
        <dbReference type="SAM" id="Phobius"/>
    </source>
</evidence>
<proteinExistence type="inferred from homology"/>
<dbReference type="FunFam" id="1.20.1560.10:FF:000003">
    <property type="entry name" value="ABC transporter C family member 10"/>
    <property type="match status" value="1"/>
</dbReference>
<dbReference type="PANTHER" id="PTHR24223">
    <property type="entry name" value="ATP-BINDING CASSETTE SUB-FAMILY C"/>
    <property type="match status" value="1"/>
</dbReference>
<dbReference type="CDD" id="cd03250">
    <property type="entry name" value="ABCC_MRP_domain1"/>
    <property type="match status" value="1"/>
</dbReference>
<feature type="transmembrane region" description="Helical" evidence="11">
    <location>
        <begin position="143"/>
        <end position="165"/>
    </location>
</feature>
<evidence type="ECO:0000256" key="7">
    <source>
        <dbReference type="ARBA" id="ARBA00022840"/>
    </source>
</evidence>
<dbReference type="InterPro" id="IPR011527">
    <property type="entry name" value="ABC1_TM_dom"/>
</dbReference>
<dbReference type="PROSITE" id="PS50929">
    <property type="entry name" value="ABC_TM1F"/>
    <property type="match status" value="2"/>
</dbReference>
<feature type="transmembrane region" description="Helical" evidence="11">
    <location>
        <begin position="377"/>
        <end position="402"/>
    </location>
</feature>
<keyword evidence="6" id="KW-0547">Nucleotide-binding</keyword>
<feature type="transmembrane region" description="Helical" evidence="11">
    <location>
        <begin position="354"/>
        <end position="371"/>
    </location>
</feature>
<dbReference type="Pfam" id="PF00664">
    <property type="entry name" value="ABC_membrane"/>
    <property type="match status" value="2"/>
</dbReference>
<comment type="subcellular location">
    <subcellularLocation>
        <location evidence="1">Membrane</location>
        <topology evidence="1">Multi-pass membrane protein</topology>
    </subcellularLocation>
</comment>
<dbReference type="CDD" id="cd18579">
    <property type="entry name" value="ABC_6TM_ABCC_D1"/>
    <property type="match status" value="1"/>
</dbReference>
<dbReference type="EMBL" id="JBHFFA010000008">
    <property type="protein sequence ID" value="KAL2609529.1"/>
    <property type="molecule type" value="Genomic_DNA"/>
</dbReference>
<dbReference type="Pfam" id="PF00005">
    <property type="entry name" value="ABC_tran"/>
    <property type="match status" value="2"/>
</dbReference>
<feature type="transmembrane region" description="Helical" evidence="11">
    <location>
        <begin position="901"/>
        <end position="921"/>
    </location>
</feature>
<accession>A0ABD1XKR1</accession>
<evidence type="ECO:0000259" key="12">
    <source>
        <dbReference type="PROSITE" id="PS50893"/>
    </source>
</evidence>
<comment type="similarity">
    <text evidence="2">Belongs to the ABC transporter superfamily. ABCC family. Conjugate transporter (TC 3.A.1.208) subfamily.</text>
</comment>
<feature type="transmembrane region" description="Helical" evidence="11">
    <location>
        <begin position="927"/>
        <end position="945"/>
    </location>
</feature>
<dbReference type="Gene3D" id="1.20.1560.10">
    <property type="entry name" value="ABC transporter type 1, transmembrane domain"/>
    <property type="match status" value="2"/>
</dbReference>
<dbReference type="GO" id="GO:0016020">
    <property type="term" value="C:membrane"/>
    <property type="evidence" value="ECO:0007669"/>
    <property type="project" value="UniProtKB-SubCell"/>
</dbReference>
<keyword evidence="3" id="KW-0813">Transport</keyword>
<evidence type="ECO:0000313" key="15">
    <source>
        <dbReference type="Proteomes" id="UP001605036"/>
    </source>
</evidence>